<sequence>MQISLALDLALTSPEDYYIEGQGSLLQCVLTPGDPYMPLPNEEIIARVTKQVLALFPSSQGLEVTWSSVVKIGQSLYREAPGKDPFRPDQKTPVKNFFLAGSYTKQDYIDSMEGATLSGRQASAYICDAGEELVGLRKKLAAQDSGEYAKAANTTDELSLV</sequence>
<comment type="caution">
    <text evidence="2">The sequence shown here is derived from an EMBL/GenBank/DDBJ whole genome shotgun (WGS) entry which is preliminary data.</text>
</comment>
<dbReference type="InterPro" id="IPR036188">
    <property type="entry name" value="FAD/NAD-bd_sf"/>
</dbReference>
<dbReference type="PANTHER" id="PTHR42923:SF41">
    <property type="entry name" value="ZETA-CAROTENE DESATURASE, CHLOROPLASTIC_CHROMOPLASTIC"/>
    <property type="match status" value="1"/>
</dbReference>
<dbReference type="GO" id="GO:0016719">
    <property type="term" value="F:9,9'-di-cis-zeta-carotene desaturase activity"/>
    <property type="evidence" value="ECO:0007669"/>
    <property type="project" value="TreeGrafter"/>
</dbReference>
<protein>
    <recommendedName>
        <fullName evidence="1">Amine oxidase domain-containing protein</fullName>
    </recommendedName>
</protein>
<dbReference type="Pfam" id="PF01593">
    <property type="entry name" value="Amino_oxidase"/>
    <property type="match status" value="1"/>
</dbReference>
<dbReference type="SUPFAM" id="SSF51905">
    <property type="entry name" value="FAD/NAD(P)-binding domain"/>
    <property type="match status" value="1"/>
</dbReference>
<dbReference type="EMBL" id="JAJFAZ020000006">
    <property type="protein sequence ID" value="KAI5326594.1"/>
    <property type="molecule type" value="Genomic_DNA"/>
</dbReference>
<evidence type="ECO:0000313" key="3">
    <source>
        <dbReference type="Proteomes" id="UP001054821"/>
    </source>
</evidence>
<dbReference type="GO" id="GO:0016120">
    <property type="term" value="P:carotene biosynthetic process"/>
    <property type="evidence" value="ECO:0007669"/>
    <property type="project" value="TreeGrafter"/>
</dbReference>
<dbReference type="Gene3D" id="3.50.50.60">
    <property type="entry name" value="FAD/NAD(P)-binding domain"/>
    <property type="match status" value="1"/>
</dbReference>
<dbReference type="InterPro" id="IPR050464">
    <property type="entry name" value="Zeta_carotene_desat/Oxidored"/>
</dbReference>
<gene>
    <name evidence="2" type="ORF">L3X38_035668</name>
</gene>
<proteinExistence type="predicted"/>
<feature type="domain" description="Amine oxidase" evidence="1">
    <location>
        <begin position="14"/>
        <end position="126"/>
    </location>
</feature>
<keyword evidence="3" id="KW-1185">Reference proteome</keyword>
<dbReference type="GO" id="GO:0009507">
    <property type="term" value="C:chloroplast"/>
    <property type="evidence" value="ECO:0007669"/>
    <property type="project" value="TreeGrafter"/>
</dbReference>
<dbReference type="PANTHER" id="PTHR42923">
    <property type="entry name" value="PROTOPORPHYRINOGEN OXIDASE"/>
    <property type="match status" value="1"/>
</dbReference>
<organism evidence="2 3">
    <name type="scientific">Prunus dulcis</name>
    <name type="common">Almond</name>
    <name type="synonym">Amygdalus dulcis</name>
    <dbReference type="NCBI Taxonomy" id="3755"/>
    <lineage>
        <taxon>Eukaryota</taxon>
        <taxon>Viridiplantae</taxon>
        <taxon>Streptophyta</taxon>
        <taxon>Embryophyta</taxon>
        <taxon>Tracheophyta</taxon>
        <taxon>Spermatophyta</taxon>
        <taxon>Magnoliopsida</taxon>
        <taxon>eudicotyledons</taxon>
        <taxon>Gunneridae</taxon>
        <taxon>Pentapetalae</taxon>
        <taxon>rosids</taxon>
        <taxon>fabids</taxon>
        <taxon>Rosales</taxon>
        <taxon>Rosaceae</taxon>
        <taxon>Amygdaloideae</taxon>
        <taxon>Amygdaleae</taxon>
        <taxon>Prunus</taxon>
    </lineage>
</organism>
<reference evidence="2 3" key="1">
    <citation type="journal article" date="2022" name="G3 (Bethesda)">
        <title>Whole-genome sequence and methylome profiling of the almond [Prunus dulcis (Mill.) D.A. Webb] cultivar 'Nonpareil'.</title>
        <authorList>
            <person name="D'Amico-Willman K.M."/>
            <person name="Ouma W.Z."/>
            <person name="Meulia T."/>
            <person name="Sideli G.M."/>
            <person name="Gradziel T.M."/>
            <person name="Fresnedo-Ramirez J."/>
        </authorList>
    </citation>
    <scope>NUCLEOTIDE SEQUENCE [LARGE SCALE GENOMIC DNA]</scope>
    <source>
        <strain evidence="2">Clone GOH B32 T37-40</strain>
    </source>
</reference>
<dbReference type="InterPro" id="IPR002937">
    <property type="entry name" value="Amino_oxidase"/>
</dbReference>
<evidence type="ECO:0000313" key="2">
    <source>
        <dbReference type="EMBL" id="KAI5326594.1"/>
    </source>
</evidence>
<accession>A0AAD4VK44</accession>
<name>A0AAD4VK44_PRUDU</name>
<dbReference type="AlphaFoldDB" id="A0AAD4VK44"/>
<evidence type="ECO:0000259" key="1">
    <source>
        <dbReference type="Pfam" id="PF01593"/>
    </source>
</evidence>
<dbReference type="Proteomes" id="UP001054821">
    <property type="component" value="Chromosome 6"/>
</dbReference>